<feature type="short sequence motif" description="DGA/G" evidence="4">
    <location>
        <begin position="210"/>
        <end position="212"/>
    </location>
</feature>
<evidence type="ECO:0000313" key="10">
    <source>
        <dbReference type="Proteomes" id="UP000634647"/>
    </source>
</evidence>
<dbReference type="EMBL" id="FNOB01000023">
    <property type="protein sequence ID" value="SDX66647.1"/>
    <property type="molecule type" value="Genomic_DNA"/>
</dbReference>
<proteinExistence type="predicted"/>
<dbReference type="InterPro" id="IPR002641">
    <property type="entry name" value="PNPLA_dom"/>
</dbReference>
<feature type="active site" description="Nucleophile" evidence="4">
    <location>
        <position position="51"/>
    </location>
</feature>
<dbReference type="GO" id="GO:0016042">
    <property type="term" value="P:lipid catabolic process"/>
    <property type="evidence" value="ECO:0007669"/>
    <property type="project" value="UniProtKB-UniRule"/>
</dbReference>
<dbReference type="Pfam" id="PF01734">
    <property type="entry name" value="Patatin"/>
    <property type="match status" value="1"/>
</dbReference>
<evidence type="ECO:0000313" key="8">
    <source>
        <dbReference type="EMBL" id="SDX66647.1"/>
    </source>
</evidence>
<evidence type="ECO:0000259" key="6">
    <source>
        <dbReference type="PROSITE" id="PS51635"/>
    </source>
</evidence>
<evidence type="ECO:0000256" key="2">
    <source>
        <dbReference type="ARBA" id="ARBA00022963"/>
    </source>
</evidence>
<dbReference type="Pfam" id="PF12536">
    <property type="entry name" value="DUF3734"/>
    <property type="match status" value="1"/>
</dbReference>
<feature type="active site" description="Proton acceptor" evidence="4">
    <location>
        <position position="210"/>
    </location>
</feature>
<evidence type="ECO:0000256" key="3">
    <source>
        <dbReference type="ARBA" id="ARBA00023098"/>
    </source>
</evidence>
<dbReference type="SUPFAM" id="SSF52151">
    <property type="entry name" value="FabD/lysophospholipase-like"/>
    <property type="match status" value="1"/>
</dbReference>
<keyword evidence="2 4" id="KW-0442">Lipid degradation</keyword>
<dbReference type="Gene3D" id="3.40.1090.10">
    <property type="entry name" value="Cytosolic phospholipase A2 catalytic domain"/>
    <property type="match status" value="2"/>
</dbReference>
<dbReference type="InterPro" id="IPR050301">
    <property type="entry name" value="NTE"/>
</dbReference>
<dbReference type="RefSeq" id="WP_092164159.1">
    <property type="nucleotide sequence ID" value="NZ_BNAB01000021.1"/>
</dbReference>
<gene>
    <name evidence="7" type="ORF">GCM10008024_34700</name>
    <name evidence="8" type="ORF">SAMN05444006_12342</name>
</gene>
<reference evidence="7" key="3">
    <citation type="submission" date="2023-06" db="EMBL/GenBank/DDBJ databases">
        <authorList>
            <person name="Sun Q."/>
            <person name="Zhou Y."/>
        </authorList>
    </citation>
    <scope>NUCLEOTIDE SEQUENCE</scope>
    <source>
        <strain evidence="7">CGMCC 1.10859</strain>
    </source>
</reference>
<accession>A0AAN4UV29</accession>
<protein>
    <submittedName>
        <fullName evidence="7">Membrane protein</fullName>
    </submittedName>
    <submittedName>
        <fullName evidence="8">NTE family protein</fullName>
    </submittedName>
</protein>
<evidence type="ECO:0000256" key="5">
    <source>
        <dbReference type="SAM" id="MobiDB-lite"/>
    </source>
</evidence>
<feature type="compositionally biased region" description="Basic and acidic residues" evidence="5">
    <location>
        <begin position="375"/>
        <end position="392"/>
    </location>
</feature>
<evidence type="ECO:0000256" key="1">
    <source>
        <dbReference type="ARBA" id="ARBA00022801"/>
    </source>
</evidence>
<evidence type="ECO:0000256" key="4">
    <source>
        <dbReference type="PROSITE-ProRule" id="PRU01161"/>
    </source>
</evidence>
<reference evidence="7" key="1">
    <citation type="journal article" date="2014" name="Int. J. Syst. Evol. Microbiol.">
        <title>Complete genome sequence of Corynebacterium casei LMG S-19264T (=DSM 44701T), isolated from a smear-ripened cheese.</title>
        <authorList>
            <consortium name="US DOE Joint Genome Institute (JGI-PGF)"/>
            <person name="Walter F."/>
            <person name="Albersmeier A."/>
            <person name="Kalinowski J."/>
            <person name="Ruckert C."/>
        </authorList>
    </citation>
    <scope>NUCLEOTIDE SEQUENCE</scope>
    <source>
        <strain evidence="7">CGMCC 1.10859</strain>
    </source>
</reference>
<dbReference type="EMBL" id="BNAB01000021">
    <property type="protein sequence ID" value="GHE05103.1"/>
    <property type="molecule type" value="Genomic_DNA"/>
</dbReference>
<feature type="domain" description="PNPLA" evidence="6">
    <location>
        <begin position="18"/>
        <end position="223"/>
    </location>
</feature>
<dbReference type="PANTHER" id="PTHR14226">
    <property type="entry name" value="NEUROPATHY TARGET ESTERASE/SWISS CHEESE D.MELANOGASTER"/>
    <property type="match status" value="1"/>
</dbReference>
<dbReference type="InterPro" id="IPR016035">
    <property type="entry name" value="Acyl_Trfase/lysoPLipase"/>
</dbReference>
<dbReference type="Proteomes" id="UP000199541">
    <property type="component" value="Unassembled WGS sequence"/>
</dbReference>
<evidence type="ECO:0000313" key="9">
    <source>
        <dbReference type="Proteomes" id="UP000199541"/>
    </source>
</evidence>
<organism evidence="7 10">
    <name type="scientific">Allgaiera indica</name>
    <dbReference type="NCBI Taxonomy" id="765699"/>
    <lineage>
        <taxon>Bacteria</taxon>
        <taxon>Pseudomonadati</taxon>
        <taxon>Pseudomonadota</taxon>
        <taxon>Alphaproteobacteria</taxon>
        <taxon>Rhodobacterales</taxon>
        <taxon>Paracoccaceae</taxon>
        <taxon>Allgaiera</taxon>
    </lineage>
</organism>
<dbReference type="InterPro" id="IPR021095">
    <property type="entry name" value="DUF3734"/>
</dbReference>
<feature type="short sequence motif" description="GXSXG" evidence="4">
    <location>
        <begin position="49"/>
        <end position="53"/>
    </location>
</feature>
<dbReference type="CDD" id="cd07209">
    <property type="entry name" value="Pat_hypo_Ecoli_Z1214_like"/>
    <property type="match status" value="1"/>
</dbReference>
<reference evidence="8 9" key="2">
    <citation type="submission" date="2016-10" db="EMBL/GenBank/DDBJ databases">
        <authorList>
            <person name="Varghese N."/>
            <person name="Submissions S."/>
        </authorList>
    </citation>
    <scope>NUCLEOTIDE SEQUENCE [LARGE SCALE GENOMIC DNA]</scope>
    <source>
        <strain evidence="8 9">DSM 24802</strain>
    </source>
</reference>
<name>A0AAN4UV29_9RHOB</name>
<keyword evidence="9" id="KW-1185">Reference proteome</keyword>
<dbReference type="Proteomes" id="UP000634647">
    <property type="component" value="Unassembled WGS sequence"/>
</dbReference>
<dbReference type="PROSITE" id="PS51635">
    <property type="entry name" value="PNPLA"/>
    <property type="match status" value="1"/>
</dbReference>
<dbReference type="GO" id="GO:0016787">
    <property type="term" value="F:hydrolase activity"/>
    <property type="evidence" value="ECO:0007669"/>
    <property type="project" value="UniProtKB-UniRule"/>
</dbReference>
<dbReference type="AlphaFoldDB" id="A0AAN4UV29"/>
<evidence type="ECO:0000313" key="7">
    <source>
        <dbReference type="EMBL" id="GHE05103.1"/>
    </source>
</evidence>
<feature type="region of interest" description="Disordered" evidence="5">
    <location>
        <begin position="374"/>
        <end position="408"/>
    </location>
</feature>
<dbReference type="PANTHER" id="PTHR14226:SF57">
    <property type="entry name" value="BLR7027 PROTEIN"/>
    <property type="match status" value="1"/>
</dbReference>
<sequence>MAGKDETEIPRRGEEQILVLQGGGALGAFQAGVFEGLSARGVIPDWIAGISIGAVNAALIAGNRPEHRLERLRAFWQLVTSGTGWAAPMLWPFGRKAINETYAGQAMLTGIPGFFRPQIPPAALRLPGTVEALGYYDTSPLRDTLLELVDFDYLNGEGPRLSVGAVNVETGSMTWFDSDRREIGPEHIMASGALPPGFPPVEIDGDLYWDGGLLSNTPLQYVLFEAATVADKCVWQVDLFKAQGQVPATVWDIEGRIQDIRYSSRTRLNTDLLRQLYEEAGKTYDAFQALPREMQEDPRVKALIDCRFQTRLSIVHLIYRQSKNESESKDYEFSRRSMLDHWASGVADVAETMDHPDWRGRLQKSGAVHTFDLTKSGRAESESRRRAREAHAARAALAPARRSRSTAK</sequence>
<comment type="caution">
    <text evidence="7">The sequence shown here is derived from an EMBL/GenBank/DDBJ whole genome shotgun (WGS) entry which is preliminary data.</text>
</comment>
<keyword evidence="3 4" id="KW-0443">Lipid metabolism</keyword>
<keyword evidence="1 4" id="KW-0378">Hydrolase</keyword>
<feature type="short sequence motif" description="GXGXXG" evidence="4">
    <location>
        <begin position="22"/>
        <end position="27"/>
    </location>
</feature>